<feature type="region of interest" description="Disordered" evidence="1">
    <location>
        <begin position="1"/>
        <end position="29"/>
    </location>
</feature>
<sequence length="29" mass="3091">MESTPPALGRDASGPSRYVGTESAWLCHD</sequence>
<reference evidence="2" key="1">
    <citation type="submission" date="2014-09" db="EMBL/GenBank/DDBJ databases">
        <authorList>
            <person name="Magalhaes I.L.F."/>
            <person name="Oliveira U."/>
            <person name="Santos F.R."/>
            <person name="Vidigal T.H.D.A."/>
            <person name="Brescovit A.D."/>
            <person name="Santos A.J."/>
        </authorList>
    </citation>
    <scope>NUCLEOTIDE SEQUENCE</scope>
    <source>
        <tissue evidence="2">Shoot tissue taken approximately 20 cm above the soil surface</tissue>
    </source>
</reference>
<dbReference type="EMBL" id="GBRH01252827">
    <property type="protein sequence ID" value="JAD45068.1"/>
    <property type="molecule type" value="Transcribed_RNA"/>
</dbReference>
<evidence type="ECO:0000313" key="2">
    <source>
        <dbReference type="EMBL" id="JAD45068.1"/>
    </source>
</evidence>
<evidence type="ECO:0000256" key="1">
    <source>
        <dbReference type="SAM" id="MobiDB-lite"/>
    </source>
</evidence>
<reference evidence="2" key="2">
    <citation type="journal article" date="2015" name="Data Brief">
        <title>Shoot transcriptome of the giant reed, Arundo donax.</title>
        <authorList>
            <person name="Barrero R.A."/>
            <person name="Guerrero F.D."/>
            <person name="Moolhuijzen P."/>
            <person name="Goolsby J.A."/>
            <person name="Tidwell J."/>
            <person name="Bellgard S.E."/>
            <person name="Bellgard M.I."/>
        </authorList>
    </citation>
    <scope>NUCLEOTIDE SEQUENCE</scope>
    <source>
        <tissue evidence="2">Shoot tissue taken approximately 20 cm above the soil surface</tissue>
    </source>
</reference>
<protein>
    <submittedName>
        <fullName evidence="2">Uncharacterized protein</fullName>
    </submittedName>
</protein>
<name>A0A0A9A563_ARUDO</name>
<accession>A0A0A9A563</accession>
<proteinExistence type="predicted"/>
<dbReference type="AlphaFoldDB" id="A0A0A9A563"/>
<organism evidence="2">
    <name type="scientific">Arundo donax</name>
    <name type="common">Giant reed</name>
    <name type="synonym">Donax arundinaceus</name>
    <dbReference type="NCBI Taxonomy" id="35708"/>
    <lineage>
        <taxon>Eukaryota</taxon>
        <taxon>Viridiplantae</taxon>
        <taxon>Streptophyta</taxon>
        <taxon>Embryophyta</taxon>
        <taxon>Tracheophyta</taxon>
        <taxon>Spermatophyta</taxon>
        <taxon>Magnoliopsida</taxon>
        <taxon>Liliopsida</taxon>
        <taxon>Poales</taxon>
        <taxon>Poaceae</taxon>
        <taxon>PACMAD clade</taxon>
        <taxon>Arundinoideae</taxon>
        <taxon>Arundineae</taxon>
        <taxon>Arundo</taxon>
    </lineage>
</organism>